<gene>
    <name evidence="2" type="ORF">TAV2_LOCUS19834</name>
</gene>
<dbReference type="Proteomes" id="UP000836841">
    <property type="component" value="Chromosome 6"/>
</dbReference>
<reference evidence="2 3" key="1">
    <citation type="submission" date="2022-03" db="EMBL/GenBank/DDBJ databases">
        <authorList>
            <person name="Nunn A."/>
            <person name="Chopra R."/>
            <person name="Nunn A."/>
            <person name="Contreras Garrido A."/>
        </authorList>
    </citation>
    <scope>NUCLEOTIDE SEQUENCE [LARGE SCALE GENOMIC DNA]</scope>
</reference>
<accession>A0AAU9SYV2</accession>
<protein>
    <submittedName>
        <fullName evidence="2">Uncharacterized protein</fullName>
    </submittedName>
</protein>
<organism evidence="2 3">
    <name type="scientific">Thlaspi arvense</name>
    <name type="common">Field penny-cress</name>
    <dbReference type="NCBI Taxonomy" id="13288"/>
    <lineage>
        <taxon>Eukaryota</taxon>
        <taxon>Viridiplantae</taxon>
        <taxon>Streptophyta</taxon>
        <taxon>Embryophyta</taxon>
        <taxon>Tracheophyta</taxon>
        <taxon>Spermatophyta</taxon>
        <taxon>Magnoliopsida</taxon>
        <taxon>eudicotyledons</taxon>
        <taxon>Gunneridae</taxon>
        <taxon>Pentapetalae</taxon>
        <taxon>rosids</taxon>
        <taxon>malvids</taxon>
        <taxon>Brassicales</taxon>
        <taxon>Brassicaceae</taxon>
        <taxon>Thlaspideae</taxon>
        <taxon>Thlaspi</taxon>
    </lineage>
</organism>
<keyword evidence="3" id="KW-1185">Reference proteome</keyword>
<proteinExistence type="predicted"/>
<evidence type="ECO:0000256" key="1">
    <source>
        <dbReference type="SAM" id="MobiDB-lite"/>
    </source>
</evidence>
<feature type="region of interest" description="Disordered" evidence="1">
    <location>
        <begin position="106"/>
        <end position="130"/>
    </location>
</feature>
<sequence>MRLGPWAIISQLNWSKDKSTLTAKQKQTINRRRLLLLVSGGIQTQATIRLRSRAAFIFVFHGEGAALAALVSGSRTGFSSLSRRSSCHRIDWRLIVGLREENFTEEAHSSHLLPSKMSNQDPTADRERFD</sequence>
<name>A0AAU9SYV2_THLAR</name>
<evidence type="ECO:0000313" key="3">
    <source>
        <dbReference type="Proteomes" id="UP000836841"/>
    </source>
</evidence>
<dbReference type="AlphaFoldDB" id="A0AAU9SYV2"/>
<dbReference type="EMBL" id="OU466862">
    <property type="protein sequence ID" value="CAH2073191.1"/>
    <property type="molecule type" value="Genomic_DNA"/>
</dbReference>
<evidence type="ECO:0000313" key="2">
    <source>
        <dbReference type="EMBL" id="CAH2073191.1"/>
    </source>
</evidence>